<feature type="coiled-coil region" evidence="1">
    <location>
        <begin position="410"/>
        <end position="470"/>
    </location>
</feature>
<feature type="region of interest" description="Disordered" evidence="2">
    <location>
        <begin position="1"/>
        <end position="26"/>
    </location>
</feature>
<feature type="compositionally biased region" description="Polar residues" evidence="2">
    <location>
        <begin position="382"/>
        <end position="392"/>
    </location>
</feature>
<evidence type="ECO:0000313" key="4">
    <source>
        <dbReference type="Proteomes" id="UP000664203"/>
    </source>
</evidence>
<feature type="region of interest" description="Disordered" evidence="2">
    <location>
        <begin position="140"/>
        <end position="191"/>
    </location>
</feature>
<protein>
    <submittedName>
        <fullName evidence="3">Uncharacterized protein</fullName>
    </submittedName>
</protein>
<reference evidence="3" key="1">
    <citation type="submission" date="2021-03" db="EMBL/GenBank/DDBJ databases">
        <authorList>
            <person name="Tagirdzhanova G."/>
        </authorList>
    </citation>
    <scope>NUCLEOTIDE SEQUENCE</scope>
</reference>
<feature type="compositionally biased region" description="Low complexity" evidence="2">
    <location>
        <begin position="369"/>
        <end position="381"/>
    </location>
</feature>
<evidence type="ECO:0000256" key="1">
    <source>
        <dbReference type="SAM" id="Coils"/>
    </source>
</evidence>
<evidence type="ECO:0000313" key="3">
    <source>
        <dbReference type="EMBL" id="CAF9914154.1"/>
    </source>
</evidence>
<proteinExistence type="predicted"/>
<keyword evidence="4" id="KW-1185">Reference proteome</keyword>
<keyword evidence="1" id="KW-0175">Coiled coil</keyword>
<accession>A0A8H3IHS7</accession>
<dbReference type="OrthoDB" id="3946700at2759"/>
<name>A0A8H3IHS7_9LECA</name>
<gene>
    <name evidence="3" type="ORF">ALECFALPRED_009441</name>
</gene>
<comment type="caution">
    <text evidence="3">The sequence shown here is derived from an EMBL/GenBank/DDBJ whole genome shotgun (WGS) entry which is preliminary data.</text>
</comment>
<organism evidence="3 4">
    <name type="scientific">Alectoria fallacina</name>
    <dbReference type="NCBI Taxonomy" id="1903189"/>
    <lineage>
        <taxon>Eukaryota</taxon>
        <taxon>Fungi</taxon>
        <taxon>Dikarya</taxon>
        <taxon>Ascomycota</taxon>
        <taxon>Pezizomycotina</taxon>
        <taxon>Lecanoromycetes</taxon>
        <taxon>OSLEUM clade</taxon>
        <taxon>Lecanoromycetidae</taxon>
        <taxon>Lecanorales</taxon>
        <taxon>Lecanorineae</taxon>
        <taxon>Parmeliaceae</taxon>
        <taxon>Alectoria</taxon>
    </lineage>
</organism>
<sequence length="494" mass="56006">MFCEPDDAVDSKAISKTDPTAPARSAIRRQRTVRYSPNIRDHQSTLSALLSHSQNRPQGPMRVLADRRSLLEDIRRQDRSATSSNSNSIDAQAYEAEADLAHSEASQRSRLESGRALLRDALSYERPGRRLRIPRQTTFSEPSAAMVSRRQAGPGTLGESQNLFRVEEPRSPPPRYLPTPPYASGDTSNRSTLYVPSPPLGTALLTPGFAPAHRLDGEDEARANAVREEVLARLSARMAEMVDNDDSEYVATHATQITRMRDRDQDALTPEVREQEAAYLELVETRLELMRRVRDHDLAELPRLRRMRRPTQEMSGPARRRHHQNTFDGLGDRDRSFSPDDDQWETMLTTIPPDERIPSAHSSFTSATASSNSISFNPTSSRGTVVTAPSTNTEDEVCPVEYDDSEDDSIDAFNAQVAQVEGQANRIEALSQRLDQQQYREEHLERRRRILEREQELQQMEANLHRLERQIFEEHPITAGRHLGMGERTARERL</sequence>
<dbReference type="Proteomes" id="UP000664203">
    <property type="component" value="Unassembled WGS sequence"/>
</dbReference>
<dbReference type="AlphaFoldDB" id="A0A8H3IHS7"/>
<evidence type="ECO:0000256" key="2">
    <source>
        <dbReference type="SAM" id="MobiDB-lite"/>
    </source>
</evidence>
<dbReference type="EMBL" id="CAJPDR010000071">
    <property type="protein sequence ID" value="CAF9914154.1"/>
    <property type="molecule type" value="Genomic_DNA"/>
</dbReference>
<feature type="region of interest" description="Disordered" evidence="2">
    <location>
        <begin position="369"/>
        <end position="396"/>
    </location>
</feature>
<feature type="compositionally biased region" description="Pro residues" evidence="2">
    <location>
        <begin position="171"/>
        <end position="181"/>
    </location>
</feature>
<feature type="region of interest" description="Disordered" evidence="2">
    <location>
        <begin position="309"/>
        <end position="338"/>
    </location>
</feature>